<dbReference type="RefSeq" id="WP_000647588.1">
    <property type="nucleotide sequence ID" value="NZ_LCYI01000020.1"/>
</dbReference>
<dbReference type="GeneID" id="301197383"/>
<feature type="transmembrane region" description="Helical" evidence="1">
    <location>
        <begin position="7"/>
        <end position="25"/>
    </location>
</feature>
<reference evidence="2 3" key="1">
    <citation type="submission" date="2015-04" db="EMBL/GenBank/DDBJ databases">
        <title>Draft Genome Sequences of Eight Spore-Forming Food Isolates of Bacillus cereus Genome sequencing.</title>
        <authorList>
            <person name="Krawcyk A.O."/>
            <person name="de Jong A."/>
            <person name="Eijlander R.T."/>
            <person name="Berendsen E.M."/>
            <person name="Holsappel S."/>
            <person name="Wells-Bennik M."/>
            <person name="Kuipers O.P."/>
        </authorList>
    </citation>
    <scope>NUCLEOTIDE SEQUENCE [LARGE SCALE GENOMIC DNA]</scope>
    <source>
        <strain evidence="2 3">B4077</strain>
    </source>
</reference>
<keyword evidence="1" id="KW-0812">Transmembrane</keyword>
<organism evidence="2 3">
    <name type="scientific">Bacillus cereus</name>
    <dbReference type="NCBI Taxonomy" id="1396"/>
    <lineage>
        <taxon>Bacteria</taxon>
        <taxon>Bacillati</taxon>
        <taxon>Bacillota</taxon>
        <taxon>Bacilli</taxon>
        <taxon>Bacillales</taxon>
        <taxon>Bacillaceae</taxon>
        <taxon>Bacillus</taxon>
        <taxon>Bacillus cereus group</taxon>
    </lineage>
</organism>
<dbReference type="Proteomes" id="UP000035214">
    <property type="component" value="Unassembled WGS sequence"/>
</dbReference>
<dbReference type="PATRIC" id="fig|1396.428.peg.3872"/>
<sequence length="55" mass="6171">MKASALFIIKIVVFIVCLSLIIIYQKTAGKFELGMMLIGLAGLLGILYDYNRKYV</sequence>
<evidence type="ECO:0000313" key="3">
    <source>
        <dbReference type="Proteomes" id="UP000035214"/>
    </source>
</evidence>
<dbReference type="InterPro" id="IPR054198">
    <property type="entry name" value="DUF6903"/>
</dbReference>
<accession>A0A0G8F1W5</accession>
<evidence type="ECO:0000256" key="1">
    <source>
        <dbReference type="SAM" id="Phobius"/>
    </source>
</evidence>
<keyword evidence="1" id="KW-0472">Membrane</keyword>
<dbReference type="AlphaFoldDB" id="A0A0G8F1W5"/>
<comment type="caution">
    <text evidence="2">The sequence shown here is derived from an EMBL/GenBank/DDBJ whole genome shotgun (WGS) entry which is preliminary data.</text>
</comment>
<feature type="transmembrane region" description="Helical" evidence="1">
    <location>
        <begin position="31"/>
        <end position="50"/>
    </location>
</feature>
<gene>
    <name evidence="2" type="ORF">B4077_1455</name>
</gene>
<proteinExistence type="predicted"/>
<protein>
    <submittedName>
        <fullName evidence="2">Uncharacterized protein</fullName>
    </submittedName>
</protein>
<evidence type="ECO:0000313" key="2">
    <source>
        <dbReference type="EMBL" id="KLA29712.1"/>
    </source>
</evidence>
<name>A0A0G8F1W5_BACCE</name>
<dbReference type="EMBL" id="LCYI01000020">
    <property type="protein sequence ID" value="KLA29712.1"/>
    <property type="molecule type" value="Genomic_DNA"/>
</dbReference>
<keyword evidence="1" id="KW-1133">Transmembrane helix</keyword>
<dbReference type="Pfam" id="PF21844">
    <property type="entry name" value="DUF6903"/>
    <property type="match status" value="1"/>
</dbReference>